<dbReference type="Proteomes" id="UP001139365">
    <property type="component" value="Unassembled WGS sequence"/>
</dbReference>
<organism evidence="5 6">
    <name type="scientific">Candidatus Colimorpha enterica</name>
    <dbReference type="NCBI Taxonomy" id="3083063"/>
    <lineage>
        <taxon>Bacteria</taxon>
        <taxon>Pseudomonadati</taxon>
        <taxon>Bacteroidota</taxon>
        <taxon>Bacteroidia</taxon>
        <taxon>Bacteroidales</taxon>
        <taxon>Candidatus Colimorpha</taxon>
    </lineage>
</organism>
<dbReference type="SUPFAM" id="SSF51445">
    <property type="entry name" value="(Trans)glycosidases"/>
    <property type="match status" value="1"/>
</dbReference>
<dbReference type="EMBL" id="JALEMU010000073">
    <property type="protein sequence ID" value="MCI5755612.1"/>
    <property type="molecule type" value="Genomic_DNA"/>
</dbReference>
<dbReference type="InterPro" id="IPR017853">
    <property type="entry name" value="GH"/>
</dbReference>
<dbReference type="PANTHER" id="PTHR11452">
    <property type="entry name" value="ALPHA-GALACTOSIDASE/ALPHA-N-ACETYLGALACTOSAMINIDASE"/>
    <property type="match status" value="1"/>
</dbReference>
<accession>A0AAE3K060</accession>
<dbReference type="GO" id="GO:0005975">
    <property type="term" value="P:carbohydrate metabolic process"/>
    <property type="evidence" value="ECO:0007669"/>
    <property type="project" value="InterPro"/>
</dbReference>
<keyword evidence="2 4" id="KW-0378">Hydrolase</keyword>
<protein>
    <recommendedName>
        <fullName evidence="4">Alpha-galactosidase</fullName>
        <ecNumber evidence="4">3.2.1.22</ecNumber>
    </recommendedName>
    <alternativeName>
        <fullName evidence="4">Melibiase</fullName>
    </alternativeName>
</protein>
<dbReference type="InterPro" id="IPR002241">
    <property type="entry name" value="Glyco_hydro_27"/>
</dbReference>
<reference evidence="5 6" key="1">
    <citation type="submission" date="2022-03" db="EMBL/GenBank/DDBJ databases">
        <title>Metagenome-assembled genomes from swine fecal metagenomes.</title>
        <authorList>
            <person name="Holman D.B."/>
            <person name="Kommadath A."/>
        </authorList>
    </citation>
    <scope>NUCLEOTIDE SEQUENCE [LARGE SCALE GENOMIC DNA]</scope>
    <source>
        <strain evidence="5">SUG147</strain>
    </source>
</reference>
<dbReference type="Gene3D" id="3.20.20.70">
    <property type="entry name" value="Aldolase class I"/>
    <property type="match status" value="1"/>
</dbReference>
<comment type="caution">
    <text evidence="5">The sequence shown here is derived from an EMBL/GenBank/DDBJ whole genome shotgun (WGS) entry which is preliminary data.</text>
</comment>
<evidence type="ECO:0000256" key="4">
    <source>
        <dbReference type="RuleBase" id="RU361168"/>
    </source>
</evidence>
<dbReference type="CDD" id="cd14792">
    <property type="entry name" value="GH27"/>
    <property type="match status" value="1"/>
</dbReference>
<keyword evidence="3 4" id="KW-0326">Glycosidase</keyword>
<comment type="similarity">
    <text evidence="1 4">Belongs to the glycosyl hydrolase 27 family.</text>
</comment>
<proteinExistence type="inferred from homology"/>
<name>A0AAE3K060_9BACT</name>
<dbReference type="GO" id="GO:0004557">
    <property type="term" value="F:alpha-galactosidase activity"/>
    <property type="evidence" value="ECO:0007669"/>
    <property type="project" value="UniProtKB-EC"/>
</dbReference>
<dbReference type="InterPro" id="IPR013785">
    <property type="entry name" value="Aldolase_TIM"/>
</dbReference>
<evidence type="ECO:0000256" key="1">
    <source>
        <dbReference type="ARBA" id="ARBA00009743"/>
    </source>
</evidence>
<comment type="catalytic activity">
    <reaction evidence="4">
        <text>Hydrolysis of terminal, non-reducing alpha-D-galactose residues in alpha-D-galactosides, including galactose oligosaccharides, galactomannans and galactolipids.</text>
        <dbReference type="EC" id="3.2.1.22"/>
    </reaction>
</comment>
<dbReference type="Pfam" id="PF16499">
    <property type="entry name" value="Melibiase_2"/>
    <property type="match status" value="1"/>
</dbReference>
<evidence type="ECO:0000313" key="6">
    <source>
        <dbReference type="Proteomes" id="UP001139365"/>
    </source>
</evidence>
<dbReference type="InterPro" id="IPR000111">
    <property type="entry name" value="Glyco_hydro_27/36_CS"/>
</dbReference>
<dbReference type="PANTHER" id="PTHR11452:SF75">
    <property type="entry name" value="ALPHA-GALACTOSIDASE MEL1"/>
    <property type="match status" value="1"/>
</dbReference>
<gene>
    <name evidence="5" type="ORF">MR241_04890</name>
</gene>
<dbReference type="SUPFAM" id="SSF51011">
    <property type="entry name" value="Glycosyl hydrolase domain"/>
    <property type="match status" value="1"/>
</dbReference>
<dbReference type="EC" id="3.2.1.22" evidence="4"/>
<evidence type="ECO:0000313" key="5">
    <source>
        <dbReference type="EMBL" id="MCI5755612.1"/>
    </source>
</evidence>
<evidence type="ECO:0000256" key="2">
    <source>
        <dbReference type="ARBA" id="ARBA00022801"/>
    </source>
</evidence>
<evidence type="ECO:0000256" key="3">
    <source>
        <dbReference type="ARBA" id="ARBA00023295"/>
    </source>
</evidence>
<dbReference type="PROSITE" id="PS00512">
    <property type="entry name" value="ALPHA_GALACTOSIDASE"/>
    <property type="match status" value="1"/>
</dbReference>
<dbReference type="PRINTS" id="PR00740">
    <property type="entry name" value="GLHYDRLASE27"/>
</dbReference>
<keyword evidence="4" id="KW-1015">Disulfide bond</keyword>
<dbReference type="FunFam" id="3.20.20.70:FF:000197">
    <property type="entry name" value="Alpha-galactosidase"/>
    <property type="match status" value="1"/>
</dbReference>
<sequence length="376" mass="42448">MFVQKPPMGYNTWNTFGHNIDASLIKETADAMVDNGLLDAGYKYLVIDDCWSERHRDPVTDKIVPDKKKFPDGMKAVSDYVHSKGLKFGMYSCAGVRTCADYPGSFDHEYLDAVTFAEYGCDFLKYDYCYKPETANGEMLYRRMGLALENCGREILFSACNWGIDGVHGWARSTGASMFRSTGDIFDNFKSFSDIAFSQIDKFCHSAPGCFNDIDMLTVGMFGKGNVGNTGCDLNDYITQFSLWCLLGAPLMIGCDVRNMEPQIKALLTNRELIRINQDEECRPVYEVRTNNWNNVHAWFRHLSNNEYALGVFNFEDGECCVPVSTYNMGLDPKSGLALALTDTMTGEQLEPEKDYFNFRLSGHAGKVFRGRFVRA</sequence>
<dbReference type="AlphaFoldDB" id="A0AAE3K060"/>